<keyword evidence="2" id="KW-1185">Reference proteome</keyword>
<reference evidence="3" key="1">
    <citation type="submission" date="2017-02" db="UniProtKB">
        <authorList>
            <consortium name="WormBaseParasite"/>
        </authorList>
    </citation>
    <scope>IDENTIFICATION</scope>
</reference>
<dbReference type="AlphaFoldDB" id="A0A0N5CIC8"/>
<keyword evidence="1" id="KW-1133">Transmembrane helix</keyword>
<proteinExistence type="predicted"/>
<accession>A0A0N5CIC8</accession>
<evidence type="ECO:0000313" key="2">
    <source>
        <dbReference type="Proteomes" id="UP000046392"/>
    </source>
</evidence>
<dbReference type="Proteomes" id="UP000046392">
    <property type="component" value="Unplaced"/>
</dbReference>
<dbReference type="WBParaSite" id="SPAL_0001758200.1">
    <property type="protein sequence ID" value="SPAL_0001758200.1"/>
    <property type="gene ID" value="SPAL_0001758200"/>
</dbReference>
<sequence>MFTSLFLVTIAIMSDWCQLNRSGNSKRGGVGWTLFKKVFEALIVFFMLPLLSFLKKKFSQHFNNEENAPQTSLEHALGVN</sequence>
<evidence type="ECO:0000256" key="1">
    <source>
        <dbReference type="SAM" id="Phobius"/>
    </source>
</evidence>
<protein>
    <submittedName>
        <fullName evidence="3">Secreted protein</fullName>
    </submittedName>
</protein>
<evidence type="ECO:0000313" key="3">
    <source>
        <dbReference type="WBParaSite" id="SPAL_0001758200.1"/>
    </source>
</evidence>
<feature type="transmembrane region" description="Helical" evidence="1">
    <location>
        <begin position="38"/>
        <end position="54"/>
    </location>
</feature>
<organism evidence="2 3">
    <name type="scientific">Strongyloides papillosus</name>
    <name type="common">Intestinal threadworm</name>
    <dbReference type="NCBI Taxonomy" id="174720"/>
    <lineage>
        <taxon>Eukaryota</taxon>
        <taxon>Metazoa</taxon>
        <taxon>Ecdysozoa</taxon>
        <taxon>Nematoda</taxon>
        <taxon>Chromadorea</taxon>
        <taxon>Rhabditida</taxon>
        <taxon>Tylenchina</taxon>
        <taxon>Panagrolaimomorpha</taxon>
        <taxon>Strongyloidoidea</taxon>
        <taxon>Strongyloididae</taxon>
        <taxon>Strongyloides</taxon>
    </lineage>
</organism>
<name>A0A0N5CIC8_STREA</name>
<keyword evidence="1" id="KW-0812">Transmembrane</keyword>
<keyword evidence="1" id="KW-0472">Membrane</keyword>